<dbReference type="Proteomes" id="UP001364695">
    <property type="component" value="Unassembled WGS sequence"/>
</dbReference>
<comment type="caution">
    <text evidence="1">The sequence shown here is derived from an EMBL/GenBank/DDBJ whole genome shotgun (WGS) entry which is preliminary data.</text>
</comment>
<name>A0ACC6P0I3_9BURK</name>
<protein>
    <submittedName>
        <fullName evidence="1">Molybdopterin molybdotransferase MoeA</fullName>
    </submittedName>
</protein>
<keyword evidence="2" id="KW-1185">Reference proteome</keyword>
<reference evidence="1" key="1">
    <citation type="submission" date="2023-10" db="EMBL/GenBank/DDBJ databases">
        <title>Amphibacter perezi, gen. nov., sp. nov. a novel taxa of the family Comamonadaceae, class Betaproteobacteria isolated from the skin microbiota of Pelophylax perezi from different populations.</title>
        <authorList>
            <person name="Costa S."/>
            <person name="Proenca D.N."/>
            <person name="Lopes I."/>
            <person name="Morais P.V."/>
        </authorList>
    </citation>
    <scope>NUCLEOTIDE SEQUENCE</scope>
    <source>
        <strain evidence="1">SL12-8</strain>
    </source>
</reference>
<evidence type="ECO:0000313" key="1">
    <source>
        <dbReference type="EMBL" id="MEJ7137314.1"/>
    </source>
</evidence>
<gene>
    <name evidence="1" type="ORF">RV045_02570</name>
</gene>
<evidence type="ECO:0000313" key="2">
    <source>
        <dbReference type="Proteomes" id="UP001364695"/>
    </source>
</evidence>
<sequence length="441" mass="46541">MAEPLISVDDFIAQLPRWLTEPGWRARDGAAQSLPLDHLLSRHLAQDVIAPMAVPAFDNSAMDGYALAAPEGDNAQTARYTVTQRIAAGQTGQPLAPGEAARIFTGAPVPPGSTHIVMQEHAQVSDGVLVLDERPLYPGQHIRRRGEDLTQGQTVLRAQQALQAVDLALLASLGLSHASVRPRLRVALLTTGDELTEPGQPLAHGGVYSSTRHALRPLLTAWDAELVQVVHVRDNFDAMRQSLLDAAACADLVLSTGGVSVGGEDHVKDALEAVGALHSWRVAMKPGKPLALGRISTAQGAVPFIGLPGNPVSSLVTALLFVRPALALLGLPAAGLDRLAHRPGLQLWPQAVGGVLAQDVQGDLKRCEFLRLTPDADGRLRPLSRQGSGVLSSVAQASHLIRVDAGQTLAGSSVQPIWSLHELMTRPLDLSTQIAAGDASC</sequence>
<dbReference type="EMBL" id="JAWDIE010000003">
    <property type="protein sequence ID" value="MEJ7137314.1"/>
    <property type="molecule type" value="Genomic_DNA"/>
</dbReference>
<accession>A0ACC6P0I3</accession>
<proteinExistence type="predicted"/>
<organism evidence="1 2">
    <name type="scientific">Amphibiibacter pelophylacis</name>
    <dbReference type="NCBI Taxonomy" id="1799477"/>
    <lineage>
        <taxon>Bacteria</taxon>
        <taxon>Pseudomonadati</taxon>
        <taxon>Pseudomonadota</taxon>
        <taxon>Betaproteobacteria</taxon>
        <taxon>Burkholderiales</taxon>
        <taxon>Sphaerotilaceae</taxon>
        <taxon>Amphibiibacter</taxon>
    </lineage>
</organism>